<organism evidence="1">
    <name type="scientific">Solanum chacoense</name>
    <name type="common">Chaco potato</name>
    <dbReference type="NCBI Taxonomy" id="4108"/>
    <lineage>
        <taxon>Eukaryota</taxon>
        <taxon>Viridiplantae</taxon>
        <taxon>Streptophyta</taxon>
        <taxon>Embryophyta</taxon>
        <taxon>Tracheophyta</taxon>
        <taxon>Spermatophyta</taxon>
        <taxon>Magnoliopsida</taxon>
        <taxon>eudicotyledons</taxon>
        <taxon>Gunneridae</taxon>
        <taxon>Pentapetalae</taxon>
        <taxon>asterids</taxon>
        <taxon>lamiids</taxon>
        <taxon>Solanales</taxon>
        <taxon>Solanaceae</taxon>
        <taxon>Solanoideae</taxon>
        <taxon>Solaneae</taxon>
        <taxon>Solanum</taxon>
    </lineage>
</organism>
<dbReference type="EMBL" id="GEDG01032997">
    <property type="protein sequence ID" value="JAP10504.1"/>
    <property type="molecule type" value="Transcribed_RNA"/>
</dbReference>
<dbReference type="AlphaFoldDB" id="A0A0V0GR42"/>
<proteinExistence type="predicted"/>
<evidence type="ECO:0000313" key="1">
    <source>
        <dbReference type="EMBL" id="JAP10504.1"/>
    </source>
</evidence>
<name>A0A0V0GR42_SOLCH</name>
<reference evidence="1" key="1">
    <citation type="submission" date="2015-12" db="EMBL/GenBank/DDBJ databases">
        <title>Gene expression during late stages of embryo sac development: a critical building block for successful pollen-pistil interactions.</title>
        <authorList>
            <person name="Liu Y."/>
            <person name="Joly V."/>
            <person name="Sabar M."/>
            <person name="Matton D.P."/>
        </authorList>
    </citation>
    <scope>NUCLEOTIDE SEQUENCE</scope>
</reference>
<accession>A0A0V0GR42</accession>
<sequence>MHLLPALTDPYLQVVAVCHSALLFPKTGYWGNGLWWSLLWTSIISTCPTLWEWCLTFPSKNLSVG</sequence>
<protein>
    <submittedName>
        <fullName evidence="1">Putative ovule protein</fullName>
    </submittedName>
</protein>